<name>A0A9N7ZDP9_PLEPL</name>
<dbReference type="PROSITE" id="PS00408">
    <property type="entry name" value="CONNEXINS_2"/>
    <property type="match status" value="1"/>
</dbReference>
<keyword evidence="5 10" id="KW-0812">Transmembrane</keyword>
<dbReference type="EMBL" id="CADEAL010004427">
    <property type="protein sequence ID" value="CAB1459362.1"/>
    <property type="molecule type" value="Genomic_DNA"/>
</dbReference>
<evidence type="ECO:0000256" key="7">
    <source>
        <dbReference type="ARBA" id="ARBA00022949"/>
    </source>
</evidence>
<proteinExistence type="inferred from homology"/>
<feature type="compositionally biased region" description="Basic and acidic residues" evidence="11">
    <location>
        <begin position="164"/>
        <end position="184"/>
    </location>
</feature>
<dbReference type="Gene3D" id="1.20.1440.80">
    <property type="entry name" value="Gap junction channel protein cysteine-rich domain"/>
    <property type="match status" value="1"/>
</dbReference>
<dbReference type="PANTHER" id="PTHR11984">
    <property type="entry name" value="CONNEXIN"/>
    <property type="match status" value="1"/>
</dbReference>
<keyword evidence="7" id="KW-0965">Cell junction</keyword>
<evidence type="ECO:0000256" key="3">
    <source>
        <dbReference type="ARBA" id="ARBA00011455"/>
    </source>
</evidence>
<evidence type="ECO:0000256" key="2">
    <source>
        <dbReference type="ARBA" id="ARBA00004651"/>
    </source>
</evidence>
<dbReference type="Pfam" id="PF00029">
    <property type="entry name" value="Connexin"/>
    <property type="match status" value="1"/>
</dbReference>
<feature type="compositionally biased region" description="Polar residues" evidence="11">
    <location>
        <begin position="304"/>
        <end position="320"/>
    </location>
</feature>
<dbReference type="PROSITE" id="PS00407">
    <property type="entry name" value="CONNEXINS_1"/>
    <property type="match status" value="1"/>
</dbReference>
<reference evidence="15" key="1">
    <citation type="submission" date="2020-03" db="EMBL/GenBank/DDBJ databases">
        <authorList>
            <person name="Weist P."/>
        </authorList>
    </citation>
    <scope>NUCLEOTIDE SEQUENCE</scope>
</reference>
<evidence type="ECO:0000256" key="6">
    <source>
        <dbReference type="ARBA" id="ARBA00022868"/>
    </source>
</evidence>
<dbReference type="FunFam" id="1.20.1440.80:FF:000001">
    <property type="entry name" value="Gap junction alpha-1"/>
    <property type="match status" value="1"/>
</dbReference>
<organism evidence="15 16">
    <name type="scientific">Pleuronectes platessa</name>
    <name type="common">European plaice</name>
    <dbReference type="NCBI Taxonomy" id="8262"/>
    <lineage>
        <taxon>Eukaryota</taxon>
        <taxon>Metazoa</taxon>
        <taxon>Chordata</taxon>
        <taxon>Craniata</taxon>
        <taxon>Vertebrata</taxon>
        <taxon>Euteleostomi</taxon>
        <taxon>Actinopterygii</taxon>
        <taxon>Neopterygii</taxon>
        <taxon>Teleostei</taxon>
        <taxon>Neoteleostei</taxon>
        <taxon>Acanthomorphata</taxon>
        <taxon>Carangaria</taxon>
        <taxon>Pleuronectiformes</taxon>
        <taxon>Pleuronectoidei</taxon>
        <taxon>Pleuronectidae</taxon>
        <taxon>Pleuronectes</taxon>
    </lineage>
</organism>
<feature type="transmembrane region" description="Helical" evidence="12">
    <location>
        <begin position="195"/>
        <end position="220"/>
    </location>
</feature>
<evidence type="ECO:0000256" key="1">
    <source>
        <dbReference type="ARBA" id="ARBA00004610"/>
    </source>
</evidence>
<evidence type="ECO:0000313" key="15">
    <source>
        <dbReference type="EMBL" id="CAB1459362.1"/>
    </source>
</evidence>
<comment type="subcellular location">
    <subcellularLocation>
        <location evidence="1">Cell junction</location>
        <location evidence="1">Gap junction</location>
    </subcellularLocation>
    <subcellularLocation>
        <location evidence="2 10">Cell membrane</location>
        <topology evidence="2 10">Multi-pass membrane protein</topology>
    </subcellularLocation>
</comment>
<protein>
    <recommendedName>
        <fullName evidence="10">Gap junction protein</fullName>
    </recommendedName>
</protein>
<feature type="transmembrane region" description="Helical" evidence="12">
    <location>
        <begin position="113"/>
        <end position="134"/>
    </location>
</feature>
<feature type="domain" description="Connexin N-terminal" evidence="13">
    <location>
        <begin position="79"/>
        <end position="112"/>
    </location>
</feature>
<dbReference type="PRINTS" id="PR00206">
    <property type="entry name" value="CONNEXIN"/>
</dbReference>
<sequence>MRTLVISPLITRLYGPARQCEETNEASRERKKQRMSRADWSFLEHLLEEGQEYSTGLGRIWLTVLFLFRMLVLGAAAESAWDDEQADFVCNTRQPGCTPVCYDKAFPISHFRYFVLQVIFVSTPTIFYFGYVAIRAGKDKEKEEEESGVSKIGDGSNKKVTKSTAEEKEKQVEGGKGKKAEKATPEAPKLKGRLLCAYALSILVKVLLEAGFIVGLWILYNGFIIQAKFECTGFPCPYTVDCFVSRPTEKTIFTIYTQVIATVSLLLNLMELLHLLQLAISHQLEKRYSAKRREYLPQPEQVPAGQQTPELQAAVSQSYTAGGHTSLPMPSEATCHSNPHESYGDLASEATWGPGEAGSDLLPSYVNCMGAMRSHSPRVHYKKQAHHTAKNTDTANTALCGEELIESNTFDNASQCVEDKLAEGTIQAEPAGAARFNACSRELGWHSRAALLSQSKWVGGMLVRLRECVHVTGHVCLLTKKPGGSRNRLHTVTPYEPSRCQPKQRNGGVPFTVPIFLWAMEPKKPRSVLFVGELSPPVHGSKDKPPG</sequence>
<comment type="similarity">
    <text evidence="10">Belongs to the connexin family.</text>
</comment>
<dbReference type="InterPro" id="IPR038359">
    <property type="entry name" value="Connexin_N_sf"/>
</dbReference>
<dbReference type="GO" id="GO:0005243">
    <property type="term" value="F:gap junction channel activity"/>
    <property type="evidence" value="ECO:0007669"/>
    <property type="project" value="TreeGrafter"/>
</dbReference>
<feature type="domain" description="Connexin cysteine-rich" evidence="14">
    <location>
        <begin position="208"/>
        <end position="275"/>
    </location>
</feature>
<evidence type="ECO:0000256" key="11">
    <source>
        <dbReference type="SAM" id="MobiDB-lite"/>
    </source>
</evidence>
<evidence type="ECO:0000259" key="13">
    <source>
        <dbReference type="SMART" id="SM00037"/>
    </source>
</evidence>
<keyword evidence="6 10" id="KW-0303">Gap junction</keyword>
<comment type="function">
    <text evidence="10">One gap junction consists of a cluster of closely packed pairs of transmembrane channels, the connexons, through which materials of low MW diffuse from one cell to a neighboring cell.</text>
</comment>
<dbReference type="GO" id="GO:0005922">
    <property type="term" value="C:connexin complex"/>
    <property type="evidence" value="ECO:0007669"/>
    <property type="project" value="InterPro"/>
</dbReference>
<dbReference type="SMART" id="SM00037">
    <property type="entry name" value="CNX"/>
    <property type="match status" value="1"/>
</dbReference>
<feature type="region of interest" description="Disordered" evidence="11">
    <location>
        <begin position="300"/>
        <end position="350"/>
    </location>
</feature>
<gene>
    <name evidence="15" type="ORF">PLEPLA_LOCUS47199</name>
</gene>
<dbReference type="Proteomes" id="UP001153269">
    <property type="component" value="Unassembled WGS sequence"/>
</dbReference>
<evidence type="ECO:0000256" key="8">
    <source>
        <dbReference type="ARBA" id="ARBA00022989"/>
    </source>
</evidence>
<dbReference type="InterPro" id="IPR019570">
    <property type="entry name" value="Connexin_CCC"/>
</dbReference>
<dbReference type="InterPro" id="IPR017990">
    <property type="entry name" value="Connexin_CS"/>
</dbReference>
<keyword evidence="8 12" id="KW-1133">Transmembrane helix</keyword>
<dbReference type="GO" id="GO:0007267">
    <property type="term" value="P:cell-cell signaling"/>
    <property type="evidence" value="ECO:0007669"/>
    <property type="project" value="TreeGrafter"/>
</dbReference>
<evidence type="ECO:0000256" key="10">
    <source>
        <dbReference type="RuleBase" id="RU000630"/>
    </source>
</evidence>
<dbReference type="AlphaFoldDB" id="A0A9N7ZDP9"/>
<dbReference type="PANTHER" id="PTHR11984:SF39">
    <property type="entry name" value="GAP JUNCTION PROTEIN"/>
    <property type="match status" value="1"/>
</dbReference>
<comment type="caution">
    <text evidence="15">The sequence shown here is derived from an EMBL/GenBank/DDBJ whole genome shotgun (WGS) entry which is preliminary data.</text>
</comment>
<dbReference type="InterPro" id="IPR000500">
    <property type="entry name" value="Connexin"/>
</dbReference>
<evidence type="ECO:0000256" key="12">
    <source>
        <dbReference type="SAM" id="Phobius"/>
    </source>
</evidence>
<evidence type="ECO:0000256" key="4">
    <source>
        <dbReference type="ARBA" id="ARBA00022475"/>
    </source>
</evidence>
<feature type="region of interest" description="Disordered" evidence="11">
    <location>
        <begin position="144"/>
        <end position="184"/>
    </location>
</feature>
<evidence type="ECO:0000259" key="14">
    <source>
        <dbReference type="SMART" id="SM01089"/>
    </source>
</evidence>
<keyword evidence="4" id="KW-1003">Cell membrane</keyword>
<evidence type="ECO:0000256" key="9">
    <source>
        <dbReference type="ARBA" id="ARBA00023136"/>
    </source>
</evidence>
<comment type="subunit">
    <text evidence="3 10">A connexon is composed of a hexamer of connexins.</text>
</comment>
<evidence type="ECO:0000313" key="16">
    <source>
        <dbReference type="Proteomes" id="UP001153269"/>
    </source>
</evidence>
<evidence type="ECO:0000256" key="5">
    <source>
        <dbReference type="ARBA" id="ARBA00022692"/>
    </source>
</evidence>
<keyword evidence="16" id="KW-1185">Reference proteome</keyword>
<accession>A0A9N7ZDP9</accession>
<keyword evidence="9 12" id="KW-0472">Membrane</keyword>
<dbReference type="SMART" id="SM01089">
    <property type="entry name" value="Connexin_CCC"/>
    <property type="match status" value="1"/>
</dbReference>
<dbReference type="InterPro" id="IPR013092">
    <property type="entry name" value="Connexin_N"/>
</dbReference>